<feature type="region of interest" description="Disordered" evidence="1">
    <location>
        <begin position="73"/>
        <end position="94"/>
    </location>
</feature>
<sequence length="94" mass="10212">MEASAPALKERNDPDMDAAPAATTAPATISPQLKQRPQVPAGDGTSQATVVSYCPKKGKNVLLMSTMHRDAVLSTREDRKPQMAWDYNEREGRG</sequence>
<feature type="compositionally biased region" description="Low complexity" evidence="1">
    <location>
        <begin position="17"/>
        <end position="28"/>
    </location>
</feature>
<feature type="region of interest" description="Disordered" evidence="1">
    <location>
        <begin position="1"/>
        <end position="48"/>
    </location>
</feature>
<comment type="caution">
    <text evidence="2">The sequence shown here is derived from an EMBL/GenBank/DDBJ whole genome shotgun (WGS) entry which is preliminary data.</text>
</comment>
<gene>
    <name evidence="2" type="ORF">AKAME5_000880000</name>
</gene>
<evidence type="ECO:0000313" key="2">
    <source>
        <dbReference type="EMBL" id="GLD56452.1"/>
    </source>
</evidence>
<name>A0AAD3MMD4_LATJO</name>
<organism evidence="2 3">
    <name type="scientific">Lates japonicus</name>
    <name type="common">Japanese lates</name>
    <dbReference type="NCBI Taxonomy" id="270547"/>
    <lineage>
        <taxon>Eukaryota</taxon>
        <taxon>Metazoa</taxon>
        <taxon>Chordata</taxon>
        <taxon>Craniata</taxon>
        <taxon>Vertebrata</taxon>
        <taxon>Euteleostomi</taxon>
        <taxon>Actinopterygii</taxon>
        <taxon>Neopterygii</taxon>
        <taxon>Teleostei</taxon>
        <taxon>Neoteleostei</taxon>
        <taxon>Acanthomorphata</taxon>
        <taxon>Carangaria</taxon>
        <taxon>Carangaria incertae sedis</taxon>
        <taxon>Centropomidae</taxon>
        <taxon>Lates</taxon>
    </lineage>
</organism>
<keyword evidence="3" id="KW-1185">Reference proteome</keyword>
<dbReference type="EMBL" id="BRZM01000024">
    <property type="protein sequence ID" value="GLD56452.1"/>
    <property type="molecule type" value="Genomic_DNA"/>
</dbReference>
<accession>A0AAD3MMD4</accession>
<proteinExistence type="predicted"/>
<protein>
    <submittedName>
        <fullName evidence="2">PiggyBac transposable element-derived protein 4-like protein</fullName>
    </submittedName>
</protein>
<evidence type="ECO:0000256" key="1">
    <source>
        <dbReference type="SAM" id="MobiDB-lite"/>
    </source>
</evidence>
<reference evidence="2" key="1">
    <citation type="submission" date="2022-08" db="EMBL/GenBank/DDBJ databases">
        <title>Genome sequencing of akame (Lates japonicus).</title>
        <authorList>
            <person name="Hashiguchi Y."/>
            <person name="Takahashi H."/>
        </authorList>
    </citation>
    <scope>NUCLEOTIDE SEQUENCE</scope>
    <source>
        <strain evidence="2">Kochi</strain>
    </source>
</reference>
<dbReference type="AlphaFoldDB" id="A0AAD3MMD4"/>
<evidence type="ECO:0000313" key="3">
    <source>
        <dbReference type="Proteomes" id="UP001279410"/>
    </source>
</evidence>
<dbReference type="Proteomes" id="UP001279410">
    <property type="component" value="Unassembled WGS sequence"/>
</dbReference>